<comment type="caution">
    <text evidence="6">The sequence shown here is derived from an EMBL/GenBank/DDBJ whole genome shotgun (WGS) entry which is preliminary data.</text>
</comment>
<evidence type="ECO:0000256" key="2">
    <source>
        <dbReference type="ARBA" id="ARBA00023134"/>
    </source>
</evidence>
<keyword evidence="9" id="KW-1185">Reference proteome</keyword>
<keyword evidence="1" id="KW-0547">Nucleotide-binding</keyword>
<protein>
    <recommendedName>
        <fullName evidence="10">VLIG-type G domain-containing protein</fullName>
    </recommendedName>
</protein>
<dbReference type="InterPro" id="IPR030386">
    <property type="entry name" value="G_GB1_RHD3_dom"/>
</dbReference>
<accession>A0A814SSK5</accession>
<evidence type="ECO:0008006" key="10">
    <source>
        <dbReference type="Google" id="ProtNLM"/>
    </source>
</evidence>
<feature type="domain" description="VLIG-type G" evidence="5">
    <location>
        <begin position="648"/>
        <end position="756"/>
    </location>
</feature>
<name>A0A814SSK5_9BILA</name>
<dbReference type="PANTHER" id="PTHR22796">
    <property type="entry name" value="URG4-RELATED"/>
    <property type="match status" value="1"/>
</dbReference>
<dbReference type="Gene3D" id="3.40.50.300">
    <property type="entry name" value="P-loop containing nucleotide triphosphate hydrolases"/>
    <property type="match status" value="2"/>
</dbReference>
<dbReference type="SUPFAM" id="SSF53300">
    <property type="entry name" value="vWA-like"/>
    <property type="match status" value="1"/>
</dbReference>
<keyword evidence="2" id="KW-0342">GTP-binding</keyword>
<dbReference type="SUPFAM" id="SSF52540">
    <property type="entry name" value="P-loop containing nucleoside triphosphate hydrolases"/>
    <property type="match status" value="2"/>
</dbReference>
<dbReference type="Gene3D" id="3.40.50.410">
    <property type="entry name" value="von Willebrand factor, type A domain"/>
    <property type="match status" value="1"/>
</dbReference>
<evidence type="ECO:0000313" key="6">
    <source>
        <dbReference type="EMBL" id="CAF1151286.1"/>
    </source>
</evidence>
<dbReference type="GO" id="GO:0005525">
    <property type="term" value="F:GTP binding"/>
    <property type="evidence" value="ECO:0007669"/>
    <property type="project" value="UniProtKB-KW"/>
</dbReference>
<dbReference type="PANTHER" id="PTHR22796:SF1">
    <property type="entry name" value="VWFA DOMAIN-CONTAINING PROTEIN"/>
    <property type="match status" value="1"/>
</dbReference>
<dbReference type="Proteomes" id="UP000663870">
    <property type="component" value="Unassembled WGS sequence"/>
</dbReference>
<evidence type="ECO:0000256" key="3">
    <source>
        <dbReference type="PROSITE-ProRule" id="PRU01052"/>
    </source>
</evidence>
<evidence type="ECO:0000313" key="9">
    <source>
        <dbReference type="Proteomes" id="UP000663870"/>
    </source>
</evidence>
<proteinExistence type="inferred from homology"/>
<dbReference type="InterPro" id="IPR030383">
    <property type="entry name" value="G_VLIG_dom"/>
</dbReference>
<dbReference type="EMBL" id="CAJNOL010001608">
    <property type="protein sequence ID" value="CAF1390385.1"/>
    <property type="molecule type" value="Genomic_DNA"/>
</dbReference>
<reference evidence="6" key="1">
    <citation type="submission" date="2021-02" db="EMBL/GenBank/DDBJ databases">
        <authorList>
            <person name="Nowell W R."/>
        </authorList>
    </citation>
    <scope>NUCLEOTIDE SEQUENCE</scope>
</reference>
<gene>
    <name evidence="7" type="ORF">JXQ802_LOCUS34174</name>
    <name evidence="6" type="ORF">PYM288_LOCUS22240</name>
</gene>
<organism evidence="6 8">
    <name type="scientific">Rotaria sordida</name>
    <dbReference type="NCBI Taxonomy" id="392033"/>
    <lineage>
        <taxon>Eukaryota</taxon>
        <taxon>Metazoa</taxon>
        <taxon>Spiralia</taxon>
        <taxon>Gnathifera</taxon>
        <taxon>Rotifera</taxon>
        <taxon>Eurotatoria</taxon>
        <taxon>Bdelloidea</taxon>
        <taxon>Philodinida</taxon>
        <taxon>Philodinidae</taxon>
        <taxon>Rotaria</taxon>
    </lineage>
</organism>
<dbReference type="PROSITE" id="PS51715">
    <property type="entry name" value="G_GB1_RHD3"/>
    <property type="match status" value="1"/>
</dbReference>
<evidence type="ECO:0000313" key="8">
    <source>
        <dbReference type="Proteomes" id="UP000663854"/>
    </source>
</evidence>
<dbReference type="Proteomes" id="UP000663854">
    <property type="component" value="Unassembled WGS sequence"/>
</dbReference>
<sequence>MATNVPSDNNAFAYNSSIENFILIWLDADVNRMEENLNAQKELRTIINNIQTFEIIDQCEEYIKCQMNQYQFILIVSGRLGQELMLRIHEFPQVLAIYVFCMDQEKINQGTIASNQINEAIDYGNDLAIFQFSLKDLVNAGELQYTDKKMKDIASDLVKKFKGEFNHNLNLLILDAIQPMMYLLKREQNLSDFLEPLKSLLSKENNIPCISQRWLVDVMMINSNRFLCRRLTFLLSKRNPVPMIQPPTNNGYRFVSSIIHVWDSSRPILLSFGVGKCKGKTPLINALFETNFEESMNSPYFHETIDIDFGYHFVERRSVNVADIHGNISIETLKHICQLFNGFLVHVQSRYFISNISDVIEFLCVLSHPSYILLLIRDLDDENGEEVQTAITRVCSMCSNCQIFHLPNVADKNTYINKEKIEQLREQIFDNAVKFSHSNKHNIQKHLEQLMNIVQQRNADQDKVFIESIRPVLIHGKEQDYPLYSLFTRMCDTRLKIAKMDPYNADFQDKKLYDLQSTLFQLSAELEKQQRAGFQATGQAFQFFFKQFIQNKEEQLNNLNLLSIELKHERDKNTVLNHMTSFYQQLSLEIHWRNAMICSKNISDAEQRILIDAYYNYIDEGNPFEIVDGDNFEMQGEFLIKVMHLFHNKKFFIMSIIGPQNSGKSTLLNFLFGTLFEVREGRCTRGVYGTLVKIRSKEVTHNLIPPDYDYILLIDTEGLLSIEKGDEQYDKRLILFCLAISHLVIINISGEIHETLKQMLILCTQSLNYLGETRVTRPTVHFVLNQKADPNKANCEKQVKIIRDDLIENGLNNLIDLGSNNFHVLSTAFNRKPFLDPNGECAALSTDIKFVTNVQKLCKLFIDSSFQIIRDTDDRFSIPTKWIEFANSVLQIIKKYPDLTYFKDIFEREQNNKIRQDIRNDFEQYLSPIQAQLLINREKNNSNSRIQDLFQIEQDKILKILESNLEQKIAKNAVSENVRQRLYRFMQVQVTSRFRSWEVSAIMAGERDKLNKMIHDSDAELRQLAYDTTGRNHFIDKASAIDKFERMWKNRFACIRAEFDSETQWKQSIDLVCRLYDVFDQDALPSFDNVLVYLPFLMTLDTSDQSDFLHQSLLKISTEFISKASNINPLVPHTTNKVYTICFSDLQKSYTFLNDDLLLAIFYGDKNTSIRTRSIFRLGIRQDFSQEINNKWQTIVRVSYCFEILIERINEIFELKINDDESSTEIILLQDILGIVNKLIQDMNQEFNLFNFSISKSLKSILHICVVLSTALFYYYRHKNHFNNILMSIRQNKAKWQHRFLRMVVIQENDDENVATNLVNEFSDILRQSFEQKTKDIIGKCIENELLTLNRYSIMKELDDAVYEATNDWLLRYVLYPMQISRLLIPSSMTTTTTSDSHQIDLSPWEHLLKAVREFIHIRIQKVCHTDQMTIIVFGNSATRIYNREKLNHIDMDRLNIPMSMCGQGTNFSVAFAKLIETLNEIKNDSTCNSLRQTIIFLTDGEPQVYPTSELERLSTDYKSMITDFWIMGFGNYNKKVLQQINEKMQGKLTDIEKPEDLIEAYAEIADSCDTNLS</sequence>
<evidence type="ECO:0000313" key="7">
    <source>
        <dbReference type="EMBL" id="CAF1390385.1"/>
    </source>
</evidence>
<dbReference type="InterPro" id="IPR027417">
    <property type="entry name" value="P-loop_NTPase"/>
</dbReference>
<evidence type="ECO:0000256" key="1">
    <source>
        <dbReference type="ARBA" id="ARBA00022741"/>
    </source>
</evidence>
<comment type="similarity">
    <text evidence="3">Belongs to the TRAFAC class dynamin-like GTPase superfamily. GB1/RHD3 GTPase family.</text>
</comment>
<dbReference type="CDD" id="cd00198">
    <property type="entry name" value="vWFA"/>
    <property type="match status" value="1"/>
</dbReference>
<dbReference type="InterPro" id="IPR036465">
    <property type="entry name" value="vWFA_dom_sf"/>
</dbReference>
<dbReference type="Pfam" id="PF25683">
    <property type="entry name" value="URGCP_GTPase"/>
    <property type="match status" value="1"/>
</dbReference>
<dbReference type="PROSITE" id="PS51717">
    <property type="entry name" value="G_VLIG"/>
    <property type="match status" value="1"/>
</dbReference>
<evidence type="ECO:0000259" key="5">
    <source>
        <dbReference type="PROSITE" id="PS51717"/>
    </source>
</evidence>
<evidence type="ECO:0000259" key="4">
    <source>
        <dbReference type="PROSITE" id="PS51715"/>
    </source>
</evidence>
<feature type="domain" description="GB1/RHD3-type G" evidence="4">
    <location>
        <begin position="648"/>
        <end position="678"/>
    </location>
</feature>
<dbReference type="EMBL" id="CAJNOH010000938">
    <property type="protein sequence ID" value="CAF1151286.1"/>
    <property type="molecule type" value="Genomic_DNA"/>
</dbReference>